<name>A0A483VBJ6_KLEPN</name>
<gene>
    <name evidence="6" type="ORF">ETH94_23300</name>
</gene>
<dbReference type="RefSeq" id="WP_171994899.1">
    <property type="nucleotide sequence ID" value="NZ_FWOY01000004.1"/>
</dbReference>
<dbReference type="PROSITE" id="PS51635">
    <property type="entry name" value="PNPLA"/>
    <property type="match status" value="1"/>
</dbReference>
<comment type="caution">
    <text evidence="4">Lacks conserved residue(s) required for the propagation of feature annotation.</text>
</comment>
<dbReference type="InterPro" id="IPR016035">
    <property type="entry name" value="Acyl_Trfase/lysoPLipase"/>
</dbReference>
<evidence type="ECO:0000259" key="5">
    <source>
        <dbReference type="PROSITE" id="PS51635"/>
    </source>
</evidence>
<sequence>MRKLKIGLALGAGAARGWSHIGVINALQRAGIEIDIVAGCSIGSLVGA</sequence>
<dbReference type="Gene3D" id="3.40.1090.10">
    <property type="entry name" value="Cytosolic phospholipase A2 catalytic domain"/>
    <property type="match status" value="1"/>
</dbReference>
<accession>A0A483VBJ6</accession>
<evidence type="ECO:0000256" key="2">
    <source>
        <dbReference type="ARBA" id="ARBA00022963"/>
    </source>
</evidence>
<dbReference type="SUPFAM" id="SSF52151">
    <property type="entry name" value="FabD/lysophospholipase-like"/>
    <property type="match status" value="1"/>
</dbReference>
<dbReference type="InterPro" id="IPR050301">
    <property type="entry name" value="NTE"/>
</dbReference>
<organism evidence="6">
    <name type="scientific">Klebsiella pneumoniae</name>
    <dbReference type="NCBI Taxonomy" id="573"/>
    <lineage>
        <taxon>Bacteria</taxon>
        <taxon>Pseudomonadati</taxon>
        <taxon>Pseudomonadota</taxon>
        <taxon>Gammaproteobacteria</taxon>
        <taxon>Enterobacterales</taxon>
        <taxon>Enterobacteriaceae</taxon>
        <taxon>Klebsiella/Raoultella group</taxon>
        <taxon>Klebsiella</taxon>
        <taxon>Klebsiella pneumoniae complex</taxon>
    </lineage>
</organism>
<evidence type="ECO:0000256" key="3">
    <source>
        <dbReference type="ARBA" id="ARBA00023098"/>
    </source>
</evidence>
<reference evidence="6" key="1">
    <citation type="submission" date="2019-01" db="EMBL/GenBank/DDBJ databases">
        <authorList>
            <person name="Lista F."/>
            <person name="Anselmo A."/>
        </authorList>
    </citation>
    <scope>NUCLEOTIDE SEQUENCE</scope>
    <source>
        <strain evidence="6">10R</strain>
    </source>
</reference>
<feature type="short sequence motif" description="GXSXG" evidence="4">
    <location>
        <begin position="39"/>
        <end position="43"/>
    </location>
</feature>
<dbReference type="PANTHER" id="PTHR14226">
    <property type="entry name" value="NEUROPATHY TARGET ESTERASE/SWISS CHEESE D.MELANOGASTER"/>
    <property type="match status" value="1"/>
</dbReference>
<evidence type="ECO:0000313" key="6">
    <source>
        <dbReference type="EMBL" id="TCY82834.1"/>
    </source>
</evidence>
<dbReference type="GO" id="GO:0016042">
    <property type="term" value="P:lipid catabolic process"/>
    <property type="evidence" value="ECO:0007669"/>
    <property type="project" value="UniProtKB-KW"/>
</dbReference>
<dbReference type="Pfam" id="PF01734">
    <property type="entry name" value="Patatin"/>
    <property type="match status" value="1"/>
</dbReference>
<feature type="domain" description="PNPLA" evidence="5">
    <location>
        <begin position="8"/>
        <end position="48"/>
    </location>
</feature>
<keyword evidence="1" id="KW-0378">Hydrolase</keyword>
<dbReference type="EMBL" id="SDDL01000063">
    <property type="protein sequence ID" value="TCY82834.1"/>
    <property type="molecule type" value="Genomic_DNA"/>
</dbReference>
<evidence type="ECO:0000256" key="1">
    <source>
        <dbReference type="ARBA" id="ARBA00022801"/>
    </source>
</evidence>
<dbReference type="InterPro" id="IPR002641">
    <property type="entry name" value="PNPLA_dom"/>
</dbReference>
<dbReference type="AlphaFoldDB" id="A0A483VBJ6"/>
<proteinExistence type="predicted"/>
<feature type="non-terminal residue" evidence="6">
    <location>
        <position position="48"/>
    </location>
</feature>
<protein>
    <submittedName>
        <fullName evidence="6">Patatin-like phospholipase RssA</fullName>
    </submittedName>
</protein>
<keyword evidence="3" id="KW-0443">Lipid metabolism</keyword>
<keyword evidence="2" id="KW-0442">Lipid degradation</keyword>
<dbReference type="PANTHER" id="PTHR14226:SF76">
    <property type="entry name" value="NTE FAMILY PROTEIN RSSA"/>
    <property type="match status" value="1"/>
</dbReference>
<evidence type="ECO:0000256" key="4">
    <source>
        <dbReference type="PROSITE-ProRule" id="PRU01161"/>
    </source>
</evidence>
<comment type="caution">
    <text evidence="6">The sequence shown here is derived from an EMBL/GenBank/DDBJ whole genome shotgun (WGS) entry which is preliminary data.</text>
</comment>
<dbReference type="GO" id="GO:0016787">
    <property type="term" value="F:hydrolase activity"/>
    <property type="evidence" value="ECO:0007669"/>
    <property type="project" value="UniProtKB-KW"/>
</dbReference>